<keyword evidence="5 7" id="KW-1133">Transmembrane helix</keyword>
<evidence type="ECO:0000256" key="4">
    <source>
        <dbReference type="ARBA" id="ARBA00022840"/>
    </source>
</evidence>
<evidence type="ECO:0000256" key="7">
    <source>
        <dbReference type="SAM" id="Phobius"/>
    </source>
</evidence>
<evidence type="ECO:0000256" key="2">
    <source>
        <dbReference type="ARBA" id="ARBA00022692"/>
    </source>
</evidence>
<comment type="subcellular location">
    <subcellularLocation>
        <location evidence="1">Cell membrane</location>
        <topology evidence="1">Multi-pass membrane protein</topology>
    </subcellularLocation>
</comment>
<dbReference type="GO" id="GO:0005524">
    <property type="term" value="F:ATP binding"/>
    <property type="evidence" value="ECO:0007669"/>
    <property type="project" value="UniProtKB-KW"/>
</dbReference>
<dbReference type="InterPro" id="IPR027417">
    <property type="entry name" value="P-loop_NTPase"/>
</dbReference>
<feature type="transmembrane region" description="Helical" evidence="7">
    <location>
        <begin position="68"/>
        <end position="86"/>
    </location>
</feature>
<dbReference type="InterPro" id="IPR017871">
    <property type="entry name" value="ABC_transporter-like_CS"/>
</dbReference>
<evidence type="ECO:0000259" key="9">
    <source>
        <dbReference type="PROSITE" id="PS50929"/>
    </source>
</evidence>
<dbReference type="Pfam" id="PF00664">
    <property type="entry name" value="ABC_membrane"/>
    <property type="match status" value="1"/>
</dbReference>
<dbReference type="PANTHER" id="PTHR43394:SF1">
    <property type="entry name" value="ATP-BINDING CASSETTE SUB-FAMILY B MEMBER 10, MITOCHONDRIAL"/>
    <property type="match status" value="1"/>
</dbReference>
<organism evidence="10 11">
    <name type="scientific">Paenibacillus silagei</name>
    <dbReference type="NCBI Taxonomy" id="1670801"/>
    <lineage>
        <taxon>Bacteria</taxon>
        <taxon>Bacillati</taxon>
        <taxon>Bacillota</taxon>
        <taxon>Bacilli</taxon>
        <taxon>Bacillales</taxon>
        <taxon>Paenibacillaceae</taxon>
        <taxon>Paenibacillus</taxon>
    </lineage>
</organism>
<evidence type="ECO:0000256" key="6">
    <source>
        <dbReference type="ARBA" id="ARBA00023136"/>
    </source>
</evidence>
<feature type="transmembrane region" description="Helical" evidence="7">
    <location>
        <begin position="171"/>
        <end position="190"/>
    </location>
</feature>
<dbReference type="PROSITE" id="PS50893">
    <property type="entry name" value="ABC_TRANSPORTER_2"/>
    <property type="match status" value="1"/>
</dbReference>
<dbReference type="PROSITE" id="PS00211">
    <property type="entry name" value="ABC_TRANSPORTER_1"/>
    <property type="match status" value="1"/>
</dbReference>
<gene>
    <name evidence="10" type="ORF">J2Z70_005006</name>
</gene>
<dbReference type="EMBL" id="JAGGLV010000020">
    <property type="protein sequence ID" value="MBP2114822.1"/>
    <property type="molecule type" value="Genomic_DNA"/>
</dbReference>
<keyword evidence="4 10" id="KW-0067">ATP-binding</keyword>
<sequence>MDRIQGQGFLRNGVRCLRLLFQVNPWMSYTYIGIALLQAVSWVLQVLFMQRFLDAAAAYATDRIDFKMILFSLGILALVYLFYHVMDGLGNCYEEIYGLSVGKHLNLLIFKRVDSLQVSEFEDTNRLDYIHKAVNGSGKLIWIGTTLLDILFYYTTYFVFIGWYLFTLKPVLALSIVVVFVPVMLSQWVLMSAFKNLEAASAPIRRESDYYEQCLTDKAYLSETRLLGATAFFENLYTSALQRLNAIVLRMQVRKHLVQLILNVVTVMGYGLIVYMLFVSVMRQEISIGAFAAVLASIGSLYRFMNKLITERIAWATENIGSVENFLDFIDEPVHATNNLPRPADSDIELKAVRFRYPLATRNAVEEIDLIIPHKQTLAIVGGNGSGKTTLCRIIMGLYPPTEGEVWYGNVEASRASYERTSAVFQHYRKYNGTLRENVWISQYSKLADDSEVVSVCEEAGVLLSGEGVKRGLDTMLGREFGGTDLSGGQWQRVAIARGLFRDSDYMILDEPTAAVDPLEETRLYNDFAALCRDKTAVLVSHRLGSVKLADRILVMKDGRIVQDGTHEQLMSIEGEYRTMYEAQRKWYV</sequence>
<feature type="transmembrane region" description="Helical" evidence="7">
    <location>
        <begin position="286"/>
        <end position="305"/>
    </location>
</feature>
<dbReference type="SMART" id="SM00382">
    <property type="entry name" value="AAA"/>
    <property type="match status" value="1"/>
</dbReference>
<comment type="caution">
    <text evidence="10">The sequence shown here is derived from an EMBL/GenBank/DDBJ whole genome shotgun (WGS) entry which is preliminary data.</text>
</comment>
<evidence type="ECO:0000256" key="3">
    <source>
        <dbReference type="ARBA" id="ARBA00022741"/>
    </source>
</evidence>
<feature type="domain" description="ABC transporter" evidence="8">
    <location>
        <begin position="348"/>
        <end position="583"/>
    </location>
</feature>
<feature type="transmembrane region" description="Helical" evidence="7">
    <location>
        <begin position="260"/>
        <end position="280"/>
    </location>
</feature>
<dbReference type="CDD" id="cd03228">
    <property type="entry name" value="ABCC_MRP_Like"/>
    <property type="match status" value="1"/>
</dbReference>
<dbReference type="SUPFAM" id="SSF52540">
    <property type="entry name" value="P-loop containing nucleoside triphosphate hydrolases"/>
    <property type="match status" value="1"/>
</dbReference>
<evidence type="ECO:0000256" key="1">
    <source>
        <dbReference type="ARBA" id="ARBA00004651"/>
    </source>
</evidence>
<dbReference type="Proteomes" id="UP000773462">
    <property type="component" value="Unassembled WGS sequence"/>
</dbReference>
<dbReference type="InterPro" id="IPR003439">
    <property type="entry name" value="ABC_transporter-like_ATP-bd"/>
</dbReference>
<keyword evidence="3" id="KW-0547">Nucleotide-binding</keyword>
<evidence type="ECO:0000256" key="5">
    <source>
        <dbReference type="ARBA" id="ARBA00022989"/>
    </source>
</evidence>
<keyword evidence="11" id="KW-1185">Reference proteome</keyword>
<keyword evidence="6 7" id="KW-0472">Membrane</keyword>
<accession>A0ABS4NZY0</accession>
<dbReference type="Gene3D" id="3.40.50.300">
    <property type="entry name" value="P-loop containing nucleotide triphosphate hydrolases"/>
    <property type="match status" value="1"/>
</dbReference>
<evidence type="ECO:0000313" key="10">
    <source>
        <dbReference type="EMBL" id="MBP2114822.1"/>
    </source>
</evidence>
<dbReference type="SUPFAM" id="SSF90123">
    <property type="entry name" value="ABC transporter transmembrane region"/>
    <property type="match status" value="1"/>
</dbReference>
<evidence type="ECO:0000259" key="8">
    <source>
        <dbReference type="PROSITE" id="PS50893"/>
    </source>
</evidence>
<dbReference type="InterPro" id="IPR011527">
    <property type="entry name" value="ABC1_TM_dom"/>
</dbReference>
<feature type="transmembrane region" description="Helical" evidence="7">
    <location>
        <begin position="140"/>
        <end position="165"/>
    </location>
</feature>
<reference evidence="10 11" key="1">
    <citation type="submission" date="2021-03" db="EMBL/GenBank/DDBJ databases">
        <title>Genomic Encyclopedia of Type Strains, Phase IV (KMG-IV): sequencing the most valuable type-strain genomes for metagenomic binning, comparative biology and taxonomic classification.</title>
        <authorList>
            <person name="Goeker M."/>
        </authorList>
    </citation>
    <scope>NUCLEOTIDE SEQUENCE [LARGE SCALE GENOMIC DNA]</scope>
    <source>
        <strain evidence="10 11">DSM 101953</strain>
    </source>
</reference>
<dbReference type="Gene3D" id="1.20.1560.10">
    <property type="entry name" value="ABC transporter type 1, transmembrane domain"/>
    <property type="match status" value="1"/>
</dbReference>
<proteinExistence type="predicted"/>
<feature type="transmembrane region" description="Helical" evidence="7">
    <location>
        <begin position="28"/>
        <end position="48"/>
    </location>
</feature>
<evidence type="ECO:0000313" key="11">
    <source>
        <dbReference type="Proteomes" id="UP000773462"/>
    </source>
</evidence>
<dbReference type="PANTHER" id="PTHR43394">
    <property type="entry name" value="ATP-DEPENDENT PERMEASE MDL1, MITOCHONDRIAL"/>
    <property type="match status" value="1"/>
</dbReference>
<keyword evidence="2 7" id="KW-0812">Transmembrane</keyword>
<dbReference type="InterPro" id="IPR039421">
    <property type="entry name" value="Type_1_exporter"/>
</dbReference>
<dbReference type="Pfam" id="PF00005">
    <property type="entry name" value="ABC_tran"/>
    <property type="match status" value="1"/>
</dbReference>
<name>A0ABS4NZY0_9BACL</name>
<dbReference type="PROSITE" id="PS50929">
    <property type="entry name" value="ABC_TM1F"/>
    <property type="match status" value="1"/>
</dbReference>
<dbReference type="RefSeq" id="WP_209877573.1">
    <property type="nucleotide sequence ID" value="NZ_JAGGLV010000020.1"/>
</dbReference>
<feature type="domain" description="ABC transmembrane type-1" evidence="9">
    <location>
        <begin position="32"/>
        <end position="310"/>
    </location>
</feature>
<dbReference type="InterPro" id="IPR036640">
    <property type="entry name" value="ABC1_TM_sf"/>
</dbReference>
<dbReference type="InterPro" id="IPR003593">
    <property type="entry name" value="AAA+_ATPase"/>
</dbReference>
<protein>
    <submittedName>
        <fullName evidence="10">ATP-binding cassette subfamily B protein</fullName>
    </submittedName>
</protein>